<gene>
    <name evidence="1" type="ORF">DERYTH_LOCUS28630</name>
</gene>
<evidence type="ECO:0000313" key="1">
    <source>
        <dbReference type="EMBL" id="CAG8829167.1"/>
    </source>
</evidence>
<feature type="non-terminal residue" evidence="1">
    <location>
        <position position="1"/>
    </location>
</feature>
<organism evidence="1 2">
    <name type="scientific">Dentiscutata erythropus</name>
    <dbReference type="NCBI Taxonomy" id="1348616"/>
    <lineage>
        <taxon>Eukaryota</taxon>
        <taxon>Fungi</taxon>
        <taxon>Fungi incertae sedis</taxon>
        <taxon>Mucoromycota</taxon>
        <taxon>Glomeromycotina</taxon>
        <taxon>Glomeromycetes</taxon>
        <taxon>Diversisporales</taxon>
        <taxon>Gigasporaceae</taxon>
        <taxon>Dentiscutata</taxon>
    </lineage>
</organism>
<accession>A0A9N9KHA4</accession>
<name>A0A9N9KHA4_9GLOM</name>
<sequence>KYPMEGIDNKPIPPYHKLKEIFEDESKCIEYLMAKEIIPQEL</sequence>
<dbReference type="Proteomes" id="UP000789405">
    <property type="component" value="Unassembled WGS sequence"/>
</dbReference>
<evidence type="ECO:0000313" key="2">
    <source>
        <dbReference type="Proteomes" id="UP000789405"/>
    </source>
</evidence>
<dbReference type="EMBL" id="CAJVPY010072688">
    <property type="protein sequence ID" value="CAG8829167.1"/>
    <property type="molecule type" value="Genomic_DNA"/>
</dbReference>
<dbReference type="AlphaFoldDB" id="A0A9N9KHA4"/>
<comment type="caution">
    <text evidence="1">The sequence shown here is derived from an EMBL/GenBank/DDBJ whole genome shotgun (WGS) entry which is preliminary data.</text>
</comment>
<protein>
    <submittedName>
        <fullName evidence="1">10973_t:CDS:1</fullName>
    </submittedName>
</protein>
<feature type="non-terminal residue" evidence="1">
    <location>
        <position position="42"/>
    </location>
</feature>
<keyword evidence="2" id="KW-1185">Reference proteome</keyword>
<proteinExistence type="predicted"/>
<reference evidence="1" key="1">
    <citation type="submission" date="2021-06" db="EMBL/GenBank/DDBJ databases">
        <authorList>
            <person name="Kallberg Y."/>
            <person name="Tangrot J."/>
            <person name="Rosling A."/>
        </authorList>
    </citation>
    <scope>NUCLEOTIDE SEQUENCE</scope>
    <source>
        <strain evidence="1">MA453B</strain>
    </source>
</reference>